<feature type="domain" description="PKD" evidence="1">
    <location>
        <begin position="35"/>
        <end position="85"/>
    </location>
</feature>
<dbReference type="Pfam" id="PF11721">
    <property type="entry name" value="Malectin"/>
    <property type="match status" value="1"/>
</dbReference>
<feature type="non-terminal residue" evidence="2">
    <location>
        <position position="1"/>
    </location>
</feature>
<dbReference type="CDD" id="cd00146">
    <property type="entry name" value="PKD"/>
    <property type="match status" value="2"/>
</dbReference>
<protein>
    <submittedName>
        <fullName evidence="2">Putative secreted protein (Por secretion system target)</fullName>
    </submittedName>
</protein>
<proteinExistence type="predicted"/>
<evidence type="ECO:0000259" key="1">
    <source>
        <dbReference type="PROSITE" id="PS50093"/>
    </source>
</evidence>
<dbReference type="Gene3D" id="2.60.120.430">
    <property type="entry name" value="Galactose-binding lectin"/>
    <property type="match status" value="1"/>
</dbReference>
<keyword evidence="3" id="KW-1185">Reference proteome</keyword>
<dbReference type="Pfam" id="PF18962">
    <property type="entry name" value="Por_Secre_tail"/>
    <property type="match status" value="1"/>
</dbReference>
<reference evidence="2 3" key="1">
    <citation type="submission" date="2018-08" db="EMBL/GenBank/DDBJ databases">
        <title>Genomic Encyclopedia of Archaeal and Bacterial Type Strains, Phase II (KMG-II): from individual species to whole genera.</title>
        <authorList>
            <person name="Goeker M."/>
        </authorList>
    </citation>
    <scope>NUCLEOTIDE SEQUENCE [LARGE SCALE GENOMIC DNA]</scope>
    <source>
        <strain evidence="2 3">DSM 15986</strain>
    </source>
</reference>
<dbReference type="EMBL" id="QUNF01000039">
    <property type="protein sequence ID" value="REG78237.1"/>
    <property type="molecule type" value="Genomic_DNA"/>
</dbReference>
<dbReference type="PROSITE" id="PS50093">
    <property type="entry name" value="PKD"/>
    <property type="match status" value="2"/>
</dbReference>
<dbReference type="SUPFAM" id="SSF49299">
    <property type="entry name" value="PKD domain"/>
    <property type="match status" value="2"/>
</dbReference>
<dbReference type="InterPro" id="IPR022409">
    <property type="entry name" value="PKD/Chitinase_dom"/>
</dbReference>
<dbReference type="Gene3D" id="2.60.40.10">
    <property type="entry name" value="Immunoglobulins"/>
    <property type="match status" value="2"/>
</dbReference>
<dbReference type="InterPro" id="IPR013783">
    <property type="entry name" value="Ig-like_fold"/>
</dbReference>
<dbReference type="SUPFAM" id="SSF49785">
    <property type="entry name" value="Galactose-binding domain-like"/>
    <property type="match status" value="1"/>
</dbReference>
<name>A0A3E0D6P8_9BACT</name>
<dbReference type="SMART" id="SM00089">
    <property type="entry name" value="PKD"/>
    <property type="match status" value="2"/>
</dbReference>
<dbReference type="Proteomes" id="UP000256405">
    <property type="component" value="Unassembled WGS sequence"/>
</dbReference>
<dbReference type="OrthoDB" id="1488789at2"/>
<dbReference type="InterPro" id="IPR021720">
    <property type="entry name" value="Malectin_dom"/>
</dbReference>
<dbReference type="InterPro" id="IPR026444">
    <property type="entry name" value="Secre_tail"/>
</dbReference>
<dbReference type="InterPro" id="IPR008979">
    <property type="entry name" value="Galactose-bd-like_sf"/>
</dbReference>
<dbReference type="RefSeq" id="WP_116116617.1">
    <property type="nucleotide sequence ID" value="NZ_QUNF01000039.1"/>
</dbReference>
<sequence>SAIGVEGQFIDNLNPVASLSYSPTGLLSTDVAANFSSSGSTDDKSIVSYAWTFGDGATSTEANPSHMYATAGTYTVSLTVTDAEGLSDVETIQLEVFEPSPEYDFSLHINAGSSQTVSYDGKEFVGDETINPIPYANARKDYQPLASSNELFRSARSSTSISTGGIVYTIDVPNGVYKVSTYHIEQHFGIVGPGVSGARRFNIRVEGENRQTGVDLYATGQNNPVKFEFENIIVLDGKLNLEINPTLSRSIISGISIEGFVSLGEAALRVESGSIPTILASPMEGDGPLKVDFMGDLTGVDQGNLTYSYDFGNGTTSTEKNPSHVFMSSGTHDVKITVKDGKNIITQEKLTILVNKSNETGFNSESGFGKTSINMYPNPASSFVNLQPTDSSIKIAEIGIFDIRGRLIQKYEPGMVENGNKYTIKVDDLAAGVYLVTTTTESGATQMHRLIVE</sequence>
<organism evidence="2 3">
    <name type="scientific">Algoriphagus antarcticus</name>
    <dbReference type="NCBI Taxonomy" id="238540"/>
    <lineage>
        <taxon>Bacteria</taxon>
        <taxon>Pseudomonadati</taxon>
        <taxon>Bacteroidota</taxon>
        <taxon>Cytophagia</taxon>
        <taxon>Cytophagales</taxon>
        <taxon>Cyclobacteriaceae</taxon>
        <taxon>Algoriphagus</taxon>
    </lineage>
</organism>
<dbReference type="AlphaFoldDB" id="A0A3E0D6P8"/>
<dbReference type="InterPro" id="IPR035986">
    <property type="entry name" value="PKD_dom_sf"/>
</dbReference>
<evidence type="ECO:0000313" key="2">
    <source>
        <dbReference type="EMBL" id="REG78237.1"/>
    </source>
</evidence>
<accession>A0A3E0D6P8</accession>
<dbReference type="Pfam" id="PF18911">
    <property type="entry name" value="PKD_4"/>
    <property type="match status" value="2"/>
</dbReference>
<gene>
    <name evidence="2" type="ORF">C8N25_13931</name>
</gene>
<dbReference type="InterPro" id="IPR000601">
    <property type="entry name" value="PKD_dom"/>
</dbReference>
<evidence type="ECO:0000313" key="3">
    <source>
        <dbReference type="Proteomes" id="UP000256405"/>
    </source>
</evidence>
<dbReference type="NCBIfam" id="TIGR04183">
    <property type="entry name" value="Por_Secre_tail"/>
    <property type="match status" value="1"/>
</dbReference>
<comment type="caution">
    <text evidence="2">The sequence shown here is derived from an EMBL/GenBank/DDBJ whole genome shotgun (WGS) entry which is preliminary data.</text>
</comment>
<feature type="domain" description="PKD" evidence="1">
    <location>
        <begin position="274"/>
        <end position="340"/>
    </location>
</feature>